<name>A0A381E850_9GAMM</name>
<accession>A0A381E850</accession>
<protein>
    <submittedName>
        <fullName evidence="1">Uncharacterized protein</fullName>
    </submittedName>
</protein>
<dbReference type="AlphaFoldDB" id="A0A381E850"/>
<proteinExistence type="predicted"/>
<sequence length="215" mass="24627">MNHPLETFTFCGYTVEIHPDHDAENPRTWCSSTLCTRHRRRTFGGEMLPNAPATIEEAFAEHLADRGLTERDVIWLPVYSFEHSGLALGCTPFSDRWDSGQVGYIYMSHADIRREYGVKRITRPTKVAVYHRLEAEIATLVDWVNGETYYFAIPALDDLSIGSFYGSDHEASGLLAAARSEIRHAIQQKRRAHYMRLKRLIRAGVPLQYRPQFAI</sequence>
<dbReference type="EMBL" id="UFUW01000001">
    <property type="protein sequence ID" value="SUX22913.1"/>
    <property type="molecule type" value="Genomic_DNA"/>
</dbReference>
<dbReference type="RefSeq" id="WP_245951060.1">
    <property type="nucleotide sequence ID" value="NZ_JBHLZC010000005.1"/>
</dbReference>
<evidence type="ECO:0000313" key="2">
    <source>
        <dbReference type="Proteomes" id="UP000254572"/>
    </source>
</evidence>
<reference evidence="1 2" key="1">
    <citation type="submission" date="2018-06" db="EMBL/GenBank/DDBJ databases">
        <authorList>
            <consortium name="Pathogen Informatics"/>
            <person name="Doyle S."/>
        </authorList>
    </citation>
    <scope>NUCLEOTIDE SEQUENCE [LARGE SCALE GENOMIC DNA]</scope>
    <source>
        <strain evidence="1 2">NCTC13294</strain>
    </source>
</reference>
<evidence type="ECO:0000313" key="1">
    <source>
        <dbReference type="EMBL" id="SUX22913.1"/>
    </source>
</evidence>
<gene>
    <name evidence="1" type="ORF">NCTC13294_01372</name>
</gene>
<keyword evidence="2" id="KW-1185">Reference proteome</keyword>
<organism evidence="1 2">
    <name type="scientific">Cardiobacterium valvarum</name>
    <dbReference type="NCBI Taxonomy" id="194702"/>
    <lineage>
        <taxon>Bacteria</taxon>
        <taxon>Pseudomonadati</taxon>
        <taxon>Pseudomonadota</taxon>
        <taxon>Gammaproteobacteria</taxon>
        <taxon>Cardiobacteriales</taxon>
        <taxon>Cardiobacteriaceae</taxon>
        <taxon>Cardiobacterium</taxon>
    </lineage>
</organism>
<dbReference type="Proteomes" id="UP000254572">
    <property type="component" value="Unassembled WGS sequence"/>
</dbReference>